<dbReference type="InterPro" id="IPR036388">
    <property type="entry name" value="WH-like_DNA-bd_sf"/>
</dbReference>
<accession>R7V2F2</accession>
<sequence length="238" mass="27263">MALEKAHKFFLQAFIANGIFTAREVHKLYRETCERFDREFCDRVHNEPDLGPFVESINMNIKPFQLEMKKAVDEANGVSSFVLVNTADNSLTKLSSTYSENELELFKKLVEKIVGSGTGSVSSIEALNLSSTCKMKKPEAESFFTNMIEHKWLKKIPDGHYALATRCIAECDLYILQQYPDDARTCNMCCRLVIQGESCRECNTTIHKHCSQRYFKDEVVPVCPNQACNAEWLHRQSR</sequence>
<protein>
    <recommendedName>
        <fullName evidence="6 19">Non-structural maintenance of chromosomes element 1 homolog</fullName>
        <ecNumber evidence="5 19">2.3.2.27</ecNumber>
    </recommendedName>
</protein>
<evidence type="ECO:0000256" key="1">
    <source>
        <dbReference type="ARBA" id="ARBA00000900"/>
    </source>
</evidence>
<keyword evidence="9 19" id="KW-0479">Metal-binding</keyword>
<evidence type="ECO:0000256" key="4">
    <source>
        <dbReference type="ARBA" id="ARBA00010258"/>
    </source>
</evidence>
<dbReference type="GO" id="GO:0030915">
    <property type="term" value="C:Smc5-Smc6 complex"/>
    <property type="evidence" value="ECO:0007669"/>
    <property type="project" value="UniProtKB-UniRule"/>
</dbReference>
<dbReference type="Gene3D" id="3.30.40.10">
    <property type="entry name" value="Zinc/RING finger domain, C3HC4 (zinc finger)"/>
    <property type="match status" value="1"/>
</dbReference>
<comment type="similarity">
    <text evidence="4 19">Belongs to the NSE1 family.</text>
</comment>
<evidence type="ECO:0000259" key="20">
    <source>
        <dbReference type="PROSITE" id="PS50081"/>
    </source>
</evidence>
<keyword evidence="7" id="KW-0158">Chromosome</keyword>
<dbReference type="GO" id="GO:0000781">
    <property type="term" value="C:chromosome, telomeric region"/>
    <property type="evidence" value="ECO:0007669"/>
    <property type="project" value="UniProtKB-SubCell"/>
</dbReference>
<keyword evidence="11 19" id="KW-0863">Zinc-finger</keyword>
<reference evidence="22" key="3">
    <citation type="submission" date="2015-06" db="UniProtKB">
        <authorList>
            <consortium name="EnsemblMetazoa"/>
        </authorList>
    </citation>
    <scope>IDENTIFICATION</scope>
</reference>
<evidence type="ECO:0000256" key="14">
    <source>
        <dbReference type="ARBA" id="ARBA00022843"/>
    </source>
</evidence>
<dbReference type="GO" id="GO:0005634">
    <property type="term" value="C:nucleus"/>
    <property type="evidence" value="ECO:0007669"/>
    <property type="project" value="UniProtKB-SubCell"/>
</dbReference>
<evidence type="ECO:0000256" key="10">
    <source>
        <dbReference type="ARBA" id="ARBA00022763"/>
    </source>
</evidence>
<keyword evidence="8 19" id="KW-0808">Transferase</keyword>
<evidence type="ECO:0000256" key="13">
    <source>
        <dbReference type="ARBA" id="ARBA00022833"/>
    </source>
</evidence>
<organism evidence="21">
    <name type="scientific">Capitella teleta</name>
    <name type="common">Polychaete worm</name>
    <dbReference type="NCBI Taxonomy" id="283909"/>
    <lineage>
        <taxon>Eukaryota</taxon>
        <taxon>Metazoa</taxon>
        <taxon>Spiralia</taxon>
        <taxon>Lophotrochozoa</taxon>
        <taxon>Annelida</taxon>
        <taxon>Polychaeta</taxon>
        <taxon>Sedentaria</taxon>
        <taxon>Scolecida</taxon>
        <taxon>Capitellidae</taxon>
        <taxon>Capitella</taxon>
    </lineage>
</organism>
<name>R7V2F2_CAPTE</name>
<evidence type="ECO:0000256" key="9">
    <source>
        <dbReference type="ARBA" id="ARBA00022723"/>
    </source>
</evidence>
<keyword evidence="14" id="KW-0832">Ubl conjugation</keyword>
<dbReference type="Proteomes" id="UP000014760">
    <property type="component" value="Unassembled WGS sequence"/>
</dbReference>
<proteinExistence type="inferred from homology"/>
<keyword evidence="18 19" id="KW-0539">Nucleus</keyword>
<dbReference type="GO" id="GO:0008270">
    <property type="term" value="F:zinc ion binding"/>
    <property type="evidence" value="ECO:0007669"/>
    <property type="project" value="UniProtKB-KW"/>
</dbReference>
<evidence type="ECO:0000256" key="5">
    <source>
        <dbReference type="ARBA" id="ARBA00012483"/>
    </source>
</evidence>
<dbReference type="PANTHER" id="PTHR20973">
    <property type="entry name" value="NON-SMC ELEMENT 1-RELATED"/>
    <property type="match status" value="1"/>
</dbReference>
<evidence type="ECO:0000256" key="2">
    <source>
        <dbReference type="ARBA" id="ARBA00004123"/>
    </source>
</evidence>
<evidence type="ECO:0000256" key="19">
    <source>
        <dbReference type="RuleBase" id="RU368018"/>
    </source>
</evidence>
<evidence type="ECO:0000313" key="22">
    <source>
        <dbReference type="EnsemblMetazoa" id="CapteP226178"/>
    </source>
</evidence>
<keyword evidence="15" id="KW-0779">Telomere</keyword>
<dbReference type="Pfam" id="PF07574">
    <property type="entry name" value="SMC_Nse1"/>
    <property type="match status" value="1"/>
</dbReference>
<dbReference type="EC" id="2.3.2.27" evidence="5 19"/>
<keyword evidence="17 19" id="KW-0234">DNA repair</keyword>
<evidence type="ECO:0000256" key="3">
    <source>
        <dbReference type="ARBA" id="ARBA00004574"/>
    </source>
</evidence>
<evidence type="ECO:0000313" key="23">
    <source>
        <dbReference type="Proteomes" id="UP000014760"/>
    </source>
</evidence>
<feature type="domain" description="Phorbol-ester/DAG-type" evidence="20">
    <location>
        <begin position="171"/>
        <end position="223"/>
    </location>
</feature>
<dbReference type="STRING" id="283909.R7V2F2"/>
<evidence type="ECO:0000256" key="11">
    <source>
        <dbReference type="ARBA" id="ARBA00022771"/>
    </source>
</evidence>
<dbReference type="EnsemblMetazoa" id="CapteT226178">
    <property type="protein sequence ID" value="CapteP226178"/>
    <property type="gene ID" value="CapteG226178"/>
</dbReference>
<dbReference type="Gene3D" id="1.10.10.10">
    <property type="entry name" value="Winged helix-like DNA-binding domain superfamily/Winged helix DNA-binding domain"/>
    <property type="match status" value="1"/>
</dbReference>
<dbReference type="InterPro" id="IPR013083">
    <property type="entry name" value="Znf_RING/FYVE/PHD"/>
</dbReference>
<dbReference type="Gene3D" id="3.90.1150.220">
    <property type="match status" value="1"/>
</dbReference>
<dbReference type="InterPro" id="IPR002219">
    <property type="entry name" value="PKC_DAG/PE"/>
</dbReference>
<evidence type="ECO:0000256" key="8">
    <source>
        <dbReference type="ARBA" id="ARBA00022679"/>
    </source>
</evidence>
<evidence type="ECO:0000256" key="17">
    <source>
        <dbReference type="ARBA" id="ARBA00023204"/>
    </source>
</evidence>
<evidence type="ECO:0000256" key="18">
    <source>
        <dbReference type="ARBA" id="ARBA00023242"/>
    </source>
</evidence>
<dbReference type="InterPro" id="IPR011513">
    <property type="entry name" value="Nse1"/>
</dbReference>
<dbReference type="AlphaFoldDB" id="R7V2F2"/>
<reference evidence="21 23" key="2">
    <citation type="journal article" date="2013" name="Nature">
        <title>Insights into bilaterian evolution from three spiralian genomes.</title>
        <authorList>
            <person name="Simakov O."/>
            <person name="Marletaz F."/>
            <person name="Cho S.J."/>
            <person name="Edsinger-Gonzales E."/>
            <person name="Havlak P."/>
            <person name="Hellsten U."/>
            <person name="Kuo D.H."/>
            <person name="Larsson T."/>
            <person name="Lv J."/>
            <person name="Arendt D."/>
            <person name="Savage R."/>
            <person name="Osoegawa K."/>
            <person name="de Jong P."/>
            <person name="Grimwood J."/>
            <person name="Chapman J.A."/>
            <person name="Shapiro H."/>
            <person name="Aerts A."/>
            <person name="Otillar R.P."/>
            <person name="Terry A.Y."/>
            <person name="Boore J.L."/>
            <person name="Grigoriev I.V."/>
            <person name="Lindberg D.R."/>
            <person name="Seaver E.C."/>
            <person name="Weisblat D.A."/>
            <person name="Putnam N.H."/>
            <person name="Rokhsar D.S."/>
        </authorList>
    </citation>
    <scope>NUCLEOTIDE SEQUENCE</scope>
    <source>
        <strain evidence="21 23">I ESC-2004</strain>
    </source>
</reference>
<evidence type="ECO:0000256" key="12">
    <source>
        <dbReference type="ARBA" id="ARBA00022786"/>
    </source>
</evidence>
<dbReference type="GO" id="GO:0000724">
    <property type="term" value="P:double-strand break repair via homologous recombination"/>
    <property type="evidence" value="ECO:0007669"/>
    <property type="project" value="TreeGrafter"/>
</dbReference>
<keyword evidence="12 19" id="KW-0833">Ubl conjugation pathway</keyword>
<gene>
    <name evidence="21" type="ORF">CAPTEDRAFT_226178</name>
</gene>
<evidence type="ECO:0000256" key="16">
    <source>
        <dbReference type="ARBA" id="ARBA00023172"/>
    </source>
</evidence>
<dbReference type="GO" id="GO:0061630">
    <property type="term" value="F:ubiquitin protein ligase activity"/>
    <property type="evidence" value="ECO:0007669"/>
    <property type="project" value="UniProtKB-EC"/>
</dbReference>
<evidence type="ECO:0000313" key="21">
    <source>
        <dbReference type="EMBL" id="ELU12684.1"/>
    </source>
</evidence>
<dbReference type="EMBL" id="KB295744">
    <property type="protein sequence ID" value="ELU12684.1"/>
    <property type="molecule type" value="Genomic_DNA"/>
</dbReference>
<dbReference type="OrthoDB" id="185455at2759"/>
<keyword evidence="13 19" id="KW-0862">Zinc</keyword>
<reference evidence="23" key="1">
    <citation type="submission" date="2012-12" db="EMBL/GenBank/DDBJ databases">
        <authorList>
            <person name="Hellsten U."/>
            <person name="Grimwood J."/>
            <person name="Chapman J.A."/>
            <person name="Shapiro H."/>
            <person name="Aerts A."/>
            <person name="Otillar R.P."/>
            <person name="Terry A.Y."/>
            <person name="Boore J.L."/>
            <person name="Simakov O."/>
            <person name="Marletaz F."/>
            <person name="Cho S.-J."/>
            <person name="Edsinger-Gonzales E."/>
            <person name="Havlak P."/>
            <person name="Kuo D.-H."/>
            <person name="Larsson T."/>
            <person name="Lv J."/>
            <person name="Arendt D."/>
            <person name="Savage R."/>
            <person name="Osoegawa K."/>
            <person name="de Jong P."/>
            <person name="Lindberg D.R."/>
            <person name="Seaver E.C."/>
            <person name="Weisblat D.A."/>
            <person name="Putnam N.H."/>
            <person name="Grigoriev I.V."/>
            <person name="Rokhsar D.S."/>
        </authorList>
    </citation>
    <scope>NUCLEOTIDE SEQUENCE</scope>
    <source>
        <strain evidence="23">I ESC-2004</strain>
    </source>
</reference>
<dbReference type="FunFam" id="1.10.10.10:FF:000270">
    <property type="entry name" value="Non-structural maintenance of chromosomes element 1 homolog"/>
    <property type="match status" value="1"/>
</dbReference>
<evidence type="ECO:0000256" key="6">
    <source>
        <dbReference type="ARBA" id="ARBA00019422"/>
    </source>
</evidence>
<dbReference type="PANTHER" id="PTHR20973:SF0">
    <property type="entry name" value="NON-STRUCTURAL MAINTENANCE OF CHROMOSOMES ELEMENT 1 HOMOLOG"/>
    <property type="match status" value="1"/>
</dbReference>
<evidence type="ECO:0000256" key="15">
    <source>
        <dbReference type="ARBA" id="ARBA00022895"/>
    </source>
</evidence>
<keyword evidence="16 19" id="KW-0233">DNA recombination</keyword>
<dbReference type="OMA" id="WPGDKFV"/>
<comment type="catalytic activity">
    <reaction evidence="1 19">
        <text>S-ubiquitinyl-[E2 ubiquitin-conjugating enzyme]-L-cysteine + [acceptor protein]-L-lysine = [E2 ubiquitin-conjugating enzyme]-L-cysteine + N(6)-ubiquitinyl-[acceptor protein]-L-lysine.</text>
        <dbReference type="EC" id="2.3.2.27"/>
    </reaction>
</comment>
<evidence type="ECO:0000256" key="7">
    <source>
        <dbReference type="ARBA" id="ARBA00022454"/>
    </source>
</evidence>
<dbReference type="HOGENOM" id="CLU_045153_3_1_1"/>
<keyword evidence="23" id="KW-1185">Reference proteome</keyword>
<keyword evidence="10 19" id="KW-0227">DNA damage</keyword>
<dbReference type="PROSITE" id="PS50081">
    <property type="entry name" value="ZF_DAG_PE_2"/>
    <property type="match status" value="1"/>
</dbReference>
<dbReference type="CDD" id="cd16493">
    <property type="entry name" value="RING-CH-C4HC3_NSE1"/>
    <property type="match status" value="1"/>
</dbReference>
<dbReference type="Pfam" id="PF08746">
    <property type="entry name" value="zf-RING-like"/>
    <property type="match status" value="1"/>
</dbReference>
<dbReference type="InterPro" id="IPR014857">
    <property type="entry name" value="Nse1_RING_C4HC3-type"/>
</dbReference>
<comment type="subcellular location">
    <subcellularLocation>
        <location evidence="3">Chromosome</location>
        <location evidence="3">Telomere</location>
    </subcellularLocation>
    <subcellularLocation>
        <location evidence="2 19">Nucleus</location>
    </subcellularLocation>
</comment>
<comment type="subunit">
    <text evidence="19">Component of the Smc5-Smc6 complex.</text>
</comment>
<dbReference type="EMBL" id="AMQN01005336">
    <property type="status" value="NOT_ANNOTATED_CDS"/>
    <property type="molecule type" value="Genomic_DNA"/>
</dbReference>